<name>A0A6A6E3E4_9PEZI</name>
<keyword evidence="2" id="KW-1185">Reference proteome</keyword>
<protein>
    <submittedName>
        <fullName evidence="1">Uncharacterized protein</fullName>
    </submittedName>
</protein>
<proteinExistence type="predicted"/>
<evidence type="ECO:0000313" key="2">
    <source>
        <dbReference type="Proteomes" id="UP000800200"/>
    </source>
</evidence>
<accession>A0A6A6E3E4</accession>
<dbReference type="Proteomes" id="UP000800200">
    <property type="component" value="Unassembled WGS sequence"/>
</dbReference>
<evidence type="ECO:0000313" key="1">
    <source>
        <dbReference type="EMBL" id="KAF2186334.1"/>
    </source>
</evidence>
<reference evidence="1" key="1">
    <citation type="journal article" date="2020" name="Stud. Mycol.">
        <title>101 Dothideomycetes genomes: a test case for predicting lifestyles and emergence of pathogens.</title>
        <authorList>
            <person name="Haridas S."/>
            <person name="Albert R."/>
            <person name="Binder M."/>
            <person name="Bloem J."/>
            <person name="Labutti K."/>
            <person name="Salamov A."/>
            <person name="Andreopoulos B."/>
            <person name="Baker S."/>
            <person name="Barry K."/>
            <person name="Bills G."/>
            <person name="Bluhm B."/>
            <person name="Cannon C."/>
            <person name="Castanera R."/>
            <person name="Culley D."/>
            <person name="Daum C."/>
            <person name="Ezra D."/>
            <person name="Gonzalez J."/>
            <person name="Henrissat B."/>
            <person name="Kuo A."/>
            <person name="Liang C."/>
            <person name="Lipzen A."/>
            <person name="Lutzoni F."/>
            <person name="Magnuson J."/>
            <person name="Mondo S."/>
            <person name="Nolan M."/>
            <person name="Ohm R."/>
            <person name="Pangilinan J."/>
            <person name="Park H.-J."/>
            <person name="Ramirez L."/>
            <person name="Alfaro M."/>
            <person name="Sun H."/>
            <person name="Tritt A."/>
            <person name="Yoshinaga Y."/>
            <person name="Zwiers L.-H."/>
            <person name="Turgeon B."/>
            <person name="Goodwin S."/>
            <person name="Spatafora J."/>
            <person name="Crous P."/>
            <person name="Grigoriev I."/>
        </authorList>
    </citation>
    <scope>NUCLEOTIDE SEQUENCE</scope>
    <source>
        <strain evidence="1">CBS 207.26</strain>
    </source>
</reference>
<organism evidence="1 2">
    <name type="scientific">Zopfia rhizophila CBS 207.26</name>
    <dbReference type="NCBI Taxonomy" id="1314779"/>
    <lineage>
        <taxon>Eukaryota</taxon>
        <taxon>Fungi</taxon>
        <taxon>Dikarya</taxon>
        <taxon>Ascomycota</taxon>
        <taxon>Pezizomycotina</taxon>
        <taxon>Dothideomycetes</taxon>
        <taxon>Dothideomycetes incertae sedis</taxon>
        <taxon>Zopfiaceae</taxon>
        <taxon>Zopfia</taxon>
    </lineage>
</organism>
<sequence length="302" mass="34328">MYGLTRVSKEAEMLQLTCTALVIRTAIYDDAIAGTSISIIFDPSSKSTYVAFRCFNRDSFRHTLSRVRLLKDYAWHPLLLPSIHAEFNIGLKPQQIQEHKRLLVFLEGRTGIYKKFEQSLSSNLDTSLPWEKDTNFDMIPAQVASMKQDIAYLIFRSEEGVRLLQYLEHRNDVLVAKLMQLASQDTQTKSHSGIDSMKERLEFLRTFASNTTSRSKYLSERAEVLLQACHSLTTKKDSRNTQEMTKLSQFNAQATLEASKVTLEDSADMRTISAVTLFFLPATFVAVNRSPSDINPLRVALN</sequence>
<dbReference type="OrthoDB" id="2830640at2759"/>
<gene>
    <name evidence="1" type="ORF">K469DRAFT_687312</name>
</gene>
<dbReference type="EMBL" id="ML994630">
    <property type="protein sequence ID" value="KAF2186334.1"/>
    <property type="molecule type" value="Genomic_DNA"/>
</dbReference>
<dbReference type="AlphaFoldDB" id="A0A6A6E3E4"/>